<dbReference type="AlphaFoldDB" id="A0A0D7A474"/>
<dbReference type="InterPro" id="IPR001087">
    <property type="entry name" value="GDSL"/>
</dbReference>
<dbReference type="Pfam" id="PF00657">
    <property type="entry name" value="Lipase_GDSL"/>
    <property type="match status" value="1"/>
</dbReference>
<dbReference type="GO" id="GO:0016788">
    <property type="term" value="F:hydrolase activity, acting on ester bonds"/>
    <property type="evidence" value="ECO:0007669"/>
    <property type="project" value="InterPro"/>
</dbReference>
<proteinExistence type="predicted"/>
<reference evidence="2 3" key="1">
    <citation type="journal article" date="2015" name="Fungal Genet. Biol.">
        <title>Evolution of novel wood decay mechanisms in Agaricales revealed by the genome sequences of Fistulina hepatica and Cylindrobasidium torrendii.</title>
        <authorList>
            <person name="Floudas D."/>
            <person name="Held B.W."/>
            <person name="Riley R."/>
            <person name="Nagy L.G."/>
            <person name="Koehler G."/>
            <person name="Ransdell A.S."/>
            <person name="Younus H."/>
            <person name="Chow J."/>
            <person name="Chiniquy J."/>
            <person name="Lipzen A."/>
            <person name="Tritt A."/>
            <person name="Sun H."/>
            <person name="Haridas S."/>
            <person name="LaButti K."/>
            <person name="Ohm R.A."/>
            <person name="Kues U."/>
            <person name="Blanchette R.A."/>
            <person name="Grigoriev I.V."/>
            <person name="Minto R.E."/>
            <person name="Hibbett D.S."/>
        </authorList>
    </citation>
    <scope>NUCLEOTIDE SEQUENCE [LARGE SCALE GENOMIC DNA]</scope>
    <source>
        <strain evidence="2 3">ATCC 64428</strain>
    </source>
</reference>
<organism evidence="2 3">
    <name type="scientific">Fistulina hepatica ATCC 64428</name>
    <dbReference type="NCBI Taxonomy" id="1128425"/>
    <lineage>
        <taxon>Eukaryota</taxon>
        <taxon>Fungi</taxon>
        <taxon>Dikarya</taxon>
        <taxon>Basidiomycota</taxon>
        <taxon>Agaricomycotina</taxon>
        <taxon>Agaricomycetes</taxon>
        <taxon>Agaricomycetidae</taxon>
        <taxon>Agaricales</taxon>
        <taxon>Fistulinaceae</taxon>
        <taxon>Fistulina</taxon>
    </lineage>
</organism>
<feature type="chain" id="PRO_5002316216" evidence="1">
    <location>
        <begin position="19"/>
        <end position="310"/>
    </location>
</feature>
<accession>A0A0D7A474</accession>
<feature type="signal peptide" evidence="1">
    <location>
        <begin position="1"/>
        <end position="18"/>
    </location>
</feature>
<evidence type="ECO:0000313" key="3">
    <source>
        <dbReference type="Proteomes" id="UP000054144"/>
    </source>
</evidence>
<evidence type="ECO:0000256" key="1">
    <source>
        <dbReference type="SAM" id="SignalP"/>
    </source>
</evidence>
<keyword evidence="1" id="KW-0732">Signal</keyword>
<sequence>MHLFLVIAGLTLPLLARAEEVVHLAVTPRCGPLSGTTADVNAGIDPTQYKTIVAFGDSYTSGGQDNGSALAPAVIIPPDDEAGGRATNGLLWVEHLAAYMNNATLMDYAVSGACIDLALWPSNPLPYDFLQQMSLFLNQSNDLDPETTLYTIFFGINDYEASLIDGPHMVAAAHVLVEQIQILASPPTNGRSFLVLDDYGRGNHTADGEAFKQTIFSALYDFHQNETLQLNVSFLSFDVIWDGVLYYPPGYRAFGYTSTAACTECTENCDEYGWCTDPDHYFYWIGGHPSRVTHRIMAQFVEEVLEDCKD</sequence>
<dbReference type="EMBL" id="KN882067">
    <property type="protein sequence ID" value="KIY44711.1"/>
    <property type="molecule type" value="Genomic_DNA"/>
</dbReference>
<evidence type="ECO:0000313" key="2">
    <source>
        <dbReference type="EMBL" id="KIY44711.1"/>
    </source>
</evidence>
<gene>
    <name evidence="2" type="ORF">FISHEDRAFT_51030</name>
</gene>
<dbReference type="InterPro" id="IPR036514">
    <property type="entry name" value="SGNH_hydro_sf"/>
</dbReference>
<dbReference type="Proteomes" id="UP000054144">
    <property type="component" value="Unassembled WGS sequence"/>
</dbReference>
<keyword evidence="3" id="KW-1185">Reference proteome</keyword>
<protein>
    <submittedName>
        <fullName evidence="2">Carbohydrate esterase family 16 protein</fullName>
    </submittedName>
</protein>
<name>A0A0D7A474_9AGAR</name>
<dbReference type="OrthoDB" id="1600564at2759"/>
<dbReference type="SUPFAM" id="SSF52266">
    <property type="entry name" value="SGNH hydrolase"/>
    <property type="match status" value="1"/>
</dbReference>
<dbReference type="Gene3D" id="3.40.50.1110">
    <property type="entry name" value="SGNH hydrolase"/>
    <property type="match status" value="1"/>
</dbReference>